<sequence length="205" mass="23982">MSQELYSYLQGLHTFIQEQEKRIRSLEKSVRELQEETKTLKERPPISIGRIDYKFDQLKVETLEGTLNIGLNPSDLQNIDDLAVDNQENEAPISPKKFMKKTMEIENEIYRYLESDLPAIVSEVQRNLQVAENETYLSFIKEDIKKQLPNRIDFHLKQLRSADPAQEENRNINEEVIQQLKAEIKNGVHAFISHLPENMKGMKKE</sequence>
<dbReference type="Proteomes" id="UP001601058">
    <property type="component" value="Unassembled WGS sequence"/>
</dbReference>
<organism evidence="2 3">
    <name type="scientific">Cytobacillus mangrovibacter</name>
    <dbReference type="NCBI Taxonomy" id="3299024"/>
    <lineage>
        <taxon>Bacteria</taxon>
        <taxon>Bacillati</taxon>
        <taxon>Bacillota</taxon>
        <taxon>Bacilli</taxon>
        <taxon>Bacillales</taxon>
        <taxon>Bacillaceae</taxon>
        <taxon>Cytobacillus</taxon>
    </lineage>
</organism>
<dbReference type="Pfam" id="PF10737">
    <property type="entry name" value="GerPC"/>
    <property type="match status" value="1"/>
</dbReference>
<dbReference type="RefSeq" id="WP_389218041.1">
    <property type="nucleotide sequence ID" value="NZ_JBIACJ010000003.1"/>
</dbReference>
<proteinExistence type="predicted"/>
<protein>
    <submittedName>
        <fullName evidence="2">Spore germination protein GerPC</fullName>
    </submittedName>
</protein>
<feature type="coiled-coil region" evidence="1">
    <location>
        <begin position="16"/>
        <end position="43"/>
    </location>
</feature>
<keyword evidence="3" id="KW-1185">Reference proteome</keyword>
<gene>
    <name evidence="2" type="primary">gerPC</name>
    <name evidence="2" type="ORF">ACFYKT_08135</name>
</gene>
<dbReference type="InterPro" id="IPR019673">
    <property type="entry name" value="Spore_germination_GerPC"/>
</dbReference>
<comment type="caution">
    <text evidence="2">The sequence shown here is derived from an EMBL/GenBank/DDBJ whole genome shotgun (WGS) entry which is preliminary data.</text>
</comment>
<evidence type="ECO:0000313" key="2">
    <source>
        <dbReference type="EMBL" id="MFE8696323.1"/>
    </source>
</evidence>
<evidence type="ECO:0000256" key="1">
    <source>
        <dbReference type="SAM" id="Coils"/>
    </source>
</evidence>
<evidence type="ECO:0000313" key="3">
    <source>
        <dbReference type="Proteomes" id="UP001601058"/>
    </source>
</evidence>
<reference evidence="2 3" key="1">
    <citation type="submission" date="2024-08" db="EMBL/GenBank/DDBJ databases">
        <title>Two novel Cytobacillus novel species.</title>
        <authorList>
            <person name="Liu G."/>
        </authorList>
    </citation>
    <scope>NUCLEOTIDE SEQUENCE [LARGE SCALE GENOMIC DNA]</scope>
    <source>
        <strain evidence="2 3">FJAT-53684</strain>
    </source>
</reference>
<dbReference type="EMBL" id="JBIACJ010000003">
    <property type="protein sequence ID" value="MFE8696323.1"/>
    <property type="molecule type" value="Genomic_DNA"/>
</dbReference>
<accession>A0ABW6K039</accession>
<keyword evidence="1" id="KW-0175">Coiled coil</keyword>
<name>A0ABW6K039_9BACI</name>